<evidence type="ECO:0000313" key="3">
    <source>
        <dbReference type="Proteomes" id="UP000077266"/>
    </source>
</evidence>
<reference evidence="2 3" key="1">
    <citation type="journal article" date="2016" name="Mol. Biol. Evol.">
        <title>Comparative Genomics of Early-Diverging Mushroom-Forming Fungi Provides Insights into the Origins of Lignocellulose Decay Capabilities.</title>
        <authorList>
            <person name="Nagy L.G."/>
            <person name="Riley R."/>
            <person name="Tritt A."/>
            <person name="Adam C."/>
            <person name="Daum C."/>
            <person name="Floudas D."/>
            <person name="Sun H."/>
            <person name="Yadav J.S."/>
            <person name="Pangilinan J."/>
            <person name="Larsson K.H."/>
            <person name="Matsuura K."/>
            <person name="Barry K."/>
            <person name="Labutti K."/>
            <person name="Kuo R."/>
            <person name="Ohm R.A."/>
            <person name="Bhattacharya S.S."/>
            <person name="Shirouzu T."/>
            <person name="Yoshinaga Y."/>
            <person name="Martin F.M."/>
            <person name="Grigoriev I.V."/>
            <person name="Hibbett D.S."/>
        </authorList>
    </citation>
    <scope>NUCLEOTIDE SEQUENCE [LARGE SCALE GENOMIC DNA]</scope>
    <source>
        <strain evidence="2 3">HHB12029</strain>
    </source>
</reference>
<feature type="region of interest" description="Disordered" evidence="1">
    <location>
        <begin position="1"/>
        <end position="20"/>
    </location>
</feature>
<evidence type="ECO:0000313" key="2">
    <source>
        <dbReference type="EMBL" id="KZW02861.1"/>
    </source>
</evidence>
<proteinExistence type="predicted"/>
<accession>A0A165PZ27</accession>
<dbReference type="InParanoid" id="A0A165PZ27"/>
<evidence type="ECO:0000256" key="1">
    <source>
        <dbReference type="SAM" id="MobiDB-lite"/>
    </source>
</evidence>
<dbReference type="EMBL" id="KV425886">
    <property type="protein sequence ID" value="KZW02861.1"/>
    <property type="molecule type" value="Genomic_DNA"/>
</dbReference>
<keyword evidence="3" id="KW-1185">Reference proteome</keyword>
<feature type="compositionally biased region" description="Gly residues" evidence="1">
    <location>
        <begin position="196"/>
        <end position="205"/>
    </location>
</feature>
<gene>
    <name evidence="2" type="ORF">EXIGLDRAFT_374820</name>
</gene>
<dbReference type="Proteomes" id="UP000077266">
    <property type="component" value="Unassembled WGS sequence"/>
</dbReference>
<protein>
    <submittedName>
        <fullName evidence="2">Uncharacterized protein</fullName>
    </submittedName>
</protein>
<dbReference type="AlphaFoldDB" id="A0A165PZ27"/>
<feature type="region of interest" description="Disordered" evidence="1">
    <location>
        <begin position="185"/>
        <end position="205"/>
    </location>
</feature>
<name>A0A165PZ27_EXIGL</name>
<sequence>MHWTPVRAVSSSSRPSSLPPAAQIAEAPSYLLSPQERNIQALLREIIALRDLQGQCKTCRRCSGHLRPFHSRRHNKSRIPIDDDRRLETALRHVPLAGLAAGQGAAYVVRARDGHQPKSLRGRALARLWHDVLGRGTSVSRRVERLDDDIRYDRAQRGWAPAHLVRCRARYPRCFSRVGTHGVETYGEDAHDKGTRGAGGRDSYD</sequence>
<organism evidence="2 3">
    <name type="scientific">Exidia glandulosa HHB12029</name>
    <dbReference type="NCBI Taxonomy" id="1314781"/>
    <lineage>
        <taxon>Eukaryota</taxon>
        <taxon>Fungi</taxon>
        <taxon>Dikarya</taxon>
        <taxon>Basidiomycota</taxon>
        <taxon>Agaricomycotina</taxon>
        <taxon>Agaricomycetes</taxon>
        <taxon>Auriculariales</taxon>
        <taxon>Exidiaceae</taxon>
        <taxon>Exidia</taxon>
    </lineage>
</organism>